<accession>A0A9W6V620</accession>
<dbReference type="Proteomes" id="UP001165041">
    <property type="component" value="Unassembled WGS sequence"/>
</dbReference>
<dbReference type="PANTHER" id="PTHR43540">
    <property type="entry name" value="PEROXYUREIDOACRYLATE/UREIDOACRYLATE AMIDOHYDROLASE-RELATED"/>
    <property type="match status" value="1"/>
</dbReference>
<dbReference type="CDD" id="cd00431">
    <property type="entry name" value="cysteine_hydrolases"/>
    <property type="match status" value="1"/>
</dbReference>
<dbReference type="EMBL" id="BSSA01000027">
    <property type="protein sequence ID" value="GLW73700.1"/>
    <property type="molecule type" value="Genomic_DNA"/>
</dbReference>
<evidence type="ECO:0000313" key="4">
    <source>
        <dbReference type="Proteomes" id="UP001165041"/>
    </source>
</evidence>
<dbReference type="PANTHER" id="PTHR43540:SF6">
    <property type="entry name" value="ISOCHORISMATASE-LIKE DOMAIN-CONTAINING PROTEIN"/>
    <property type="match status" value="1"/>
</dbReference>
<organism evidence="3 4">
    <name type="scientific">Kitasatospora phosalacinea</name>
    <dbReference type="NCBI Taxonomy" id="2065"/>
    <lineage>
        <taxon>Bacteria</taxon>
        <taxon>Bacillati</taxon>
        <taxon>Actinomycetota</taxon>
        <taxon>Actinomycetes</taxon>
        <taxon>Kitasatosporales</taxon>
        <taxon>Streptomycetaceae</taxon>
        <taxon>Kitasatospora</taxon>
    </lineage>
</organism>
<evidence type="ECO:0000313" key="3">
    <source>
        <dbReference type="EMBL" id="GLW73700.1"/>
    </source>
</evidence>
<gene>
    <name evidence="3" type="ORF">Kpho02_59980</name>
</gene>
<dbReference type="InterPro" id="IPR036380">
    <property type="entry name" value="Isochorismatase-like_sf"/>
</dbReference>
<dbReference type="InterPro" id="IPR050272">
    <property type="entry name" value="Isochorismatase-like_hydrls"/>
</dbReference>
<dbReference type="SUPFAM" id="SSF52499">
    <property type="entry name" value="Isochorismatase-like hydrolases"/>
    <property type="match status" value="1"/>
</dbReference>
<protein>
    <submittedName>
        <fullName evidence="3">Hydrolase</fullName>
    </submittedName>
</protein>
<evidence type="ECO:0000256" key="1">
    <source>
        <dbReference type="ARBA" id="ARBA00022801"/>
    </source>
</evidence>
<evidence type="ECO:0000259" key="2">
    <source>
        <dbReference type="Pfam" id="PF00857"/>
    </source>
</evidence>
<reference evidence="3" key="1">
    <citation type="submission" date="2023-02" db="EMBL/GenBank/DDBJ databases">
        <title>Kitasatospora phosalacinea NBRC 14627.</title>
        <authorList>
            <person name="Ichikawa N."/>
            <person name="Sato H."/>
            <person name="Tonouchi N."/>
        </authorList>
    </citation>
    <scope>NUCLEOTIDE SEQUENCE</scope>
    <source>
        <strain evidence="3">NBRC 14627</strain>
    </source>
</reference>
<proteinExistence type="predicted"/>
<name>A0A9W6V620_9ACTN</name>
<dbReference type="Gene3D" id="3.40.50.850">
    <property type="entry name" value="Isochorismatase-like"/>
    <property type="match status" value="1"/>
</dbReference>
<comment type="caution">
    <text evidence="3">The sequence shown here is derived from an EMBL/GenBank/DDBJ whole genome shotgun (WGS) entry which is preliminary data.</text>
</comment>
<dbReference type="RefSeq" id="WP_285739334.1">
    <property type="nucleotide sequence ID" value="NZ_BSSA01000027.1"/>
</dbReference>
<dbReference type="Pfam" id="PF00857">
    <property type="entry name" value="Isochorismatase"/>
    <property type="match status" value="1"/>
</dbReference>
<dbReference type="AlphaFoldDB" id="A0A9W6V620"/>
<dbReference type="InterPro" id="IPR000868">
    <property type="entry name" value="Isochorismatase-like_dom"/>
</dbReference>
<feature type="domain" description="Isochorismatase-like" evidence="2">
    <location>
        <begin position="12"/>
        <end position="168"/>
    </location>
</feature>
<sequence>MNGSSMPPLQSTVLVVIDVQAGFLRESSRHVVEPIANLLKAWQRAGGASVVATFENPPGSQYETITGWVRLRTPEEQALAPELVALAAQADLRVVKSTSSLLMVPGIIDTFRARGWQHALICGIDTDACVYDTAVALFQNSITPWLVVDACASSGGEALHNAALLLANRNLAPRLLIAAEDVHRMLTEGVSQ</sequence>
<dbReference type="GO" id="GO:0016787">
    <property type="term" value="F:hydrolase activity"/>
    <property type="evidence" value="ECO:0007669"/>
    <property type="project" value="UniProtKB-KW"/>
</dbReference>
<keyword evidence="1 3" id="KW-0378">Hydrolase</keyword>